<dbReference type="EMBL" id="FNWV01000001">
    <property type="protein sequence ID" value="SEH36827.1"/>
    <property type="molecule type" value="Genomic_DNA"/>
</dbReference>
<protein>
    <recommendedName>
        <fullName evidence="8">tRNA(Ile)-lysidine synthase</fullName>
        <ecNumber evidence="8">6.3.4.19</ecNumber>
    </recommendedName>
    <alternativeName>
        <fullName evidence="8">tRNA(Ile)-2-lysyl-cytidine synthase</fullName>
    </alternativeName>
    <alternativeName>
        <fullName evidence="8">tRNA(Ile)-lysidine synthetase</fullName>
    </alternativeName>
</protein>
<sequence length="446" mass="50116">MNMLTKVYNFILKNELLTAGDTVVCGLSGGADSVALLLVLNELKEKLNIDVQAIHVNHCLRGAESDRDENFCRELCQRFSIPFKAVSCDVKSLSASEGLSVEEAARKLRYKIFEENSQSKKLATAHNANDNLETVILNLSRGTGVKGLSGIPMIRGNIIRPLLTVTRQEIEEYLSMREQSYVTDSTNLSDDYTRNKIRHKVVPLLSEINSSVNDTSVNTINNIREENEFIEKIVTEAEEKCRNGNKITGLSIYDAVIRKRCISRLLADNHLPYSFRRLEEADDILKNGGKINISGSFFLLCQNDVLELKELKKPLEVIISTNINIGEDNIIGSCIVKCDVVECDNLKKIEAVNKKSTFYVADYDKIRGKLIVRTRKFGDKIKLKGRDFTSSVKKLINEKIPADERADLLFIEDECGTILAEKIGIADRISPDTNTARFLKISFIRS</sequence>
<dbReference type="GO" id="GO:0032267">
    <property type="term" value="F:tRNA(Ile)-lysidine synthase activity"/>
    <property type="evidence" value="ECO:0007669"/>
    <property type="project" value="UniProtKB-EC"/>
</dbReference>
<evidence type="ECO:0000256" key="2">
    <source>
        <dbReference type="ARBA" id="ARBA00022490"/>
    </source>
</evidence>
<dbReference type="InterPro" id="IPR014729">
    <property type="entry name" value="Rossmann-like_a/b/a_fold"/>
</dbReference>
<name>A0A1H6HLY2_RUMFL</name>
<comment type="function">
    <text evidence="8">Ligates lysine onto the cytidine present at position 34 of the AUA codon-specific tRNA(Ile) that contains the anticodon CAU, in an ATP-dependent manner. Cytidine is converted to lysidine, thus changing the amino acid specificity of the tRNA from methionine to isoleucine.</text>
</comment>
<dbReference type="SUPFAM" id="SSF56037">
    <property type="entry name" value="PheT/TilS domain"/>
    <property type="match status" value="1"/>
</dbReference>
<comment type="subcellular location">
    <subcellularLocation>
        <location evidence="1 8">Cytoplasm</location>
    </subcellularLocation>
</comment>
<dbReference type="OrthoDB" id="9807403at2"/>
<gene>
    <name evidence="8" type="primary">tilS</name>
    <name evidence="10" type="ORF">SAMN02910265_00046</name>
</gene>
<comment type="catalytic activity">
    <reaction evidence="7 8">
        <text>cytidine(34) in tRNA(Ile2) + L-lysine + ATP = lysidine(34) in tRNA(Ile2) + AMP + diphosphate + H(+)</text>
        <dbReference type="Rhea" id="RHEA:43744"/>
        <dbReference type="Rhea" id="RHEA-COMP:10625"/>
        <dbReference type="Rhea" id="RHEA-COMP:10670"/>
        <dbReference type="ChEBI" id="CHEBI:15378"/>
        <dbReference type="ChEBI" id="CHEBI:30616"/>
        <dbReference type="ChEBI" id="CHEBI:32551"/>
        <dbReference type="ChEBI" id="CHEBI:33019"/>
        <dbReference type="ChEBI" id="CHEBI:82748"/>
        <dbReference type="ChEBI" id="CHEBI:83665"/>
        <dbReference type="ChEBI" id="CHEBI:456215"/>
        <dbReference type="EC" id="6.3.4.19"/>
    </reaction>
</comment>
<dbReference type="SUPFAM" id="SSF52402">
    <property type="entry name" value="Adenine nucleotide alpha hydrolases-like"/>
    <property type="match status" value="1"/>
</dbReference>
<dbReference type="HAMAP" id="MF_01161">
    <property type="entry name" value="tRNA_Ile_lys_synt"/>
    <property type="match status" value="1"/>
</dbReference>
<dbReference type="SUPFAM" id="SSF82829">
    <property type="entry name" value="MesJ substrate recognition domain-like"/>
    <property type="match status" value="1"/>
</dbReference>
<dbReference type="AlphaFoldDB" id="A0A1H6HLY2"/>
<feature type="domain" description="tRNA(Ile)-lysidine/2-thiocytidine synthase N-terminal" evidence="9">
    <location>
        <begin position="23"/>
        <end position="200"/>
    </location>
</feature>
<reference evidence="10 11" key="1">
    <citation type="submission" date="2016-10" db="EMBL/GenBank/DDBJ databases">
        <authorList>
            <person name="de Groot N.N."/>
        </authorList>
    </citation>
    <scope>NUCLEOTIDE SEQUENCE [LARGE SCALE GENOMIC DNA]</scope>
    <source>
        <strain evidence="10 11">YAD2003</strain>
    </source>
</reference>
<dbReference type="GO" id="GO:0006400">
    <property type="term" value="P:tRNA modification"/>
    <property type="evidence" value="ECO:0007669"/>
    <property type="project" value="UniProtKB-UniRule"/>
</dbReference>
<evidence type="ECO:0000256" key="8">
    <source>
        <dbReference type="HAMAP-Rule" id="MF_01161"/>
    </source>
</evidence>
<dbReference type="InterPro" id="IPR012094">
    <property type="entry name" value="tRNA_Ile_lys_synt"/>
</dbReference>
<dbReference type="InterPro" id="IPR011063">
    <property type="entry name" value="TilS/TtcA_N"/>
</dbReference>
<evidence type="ECO:0000256" key="4">
    <source>
        <dbReference type="ARBA" id="ARBA00022694"/>
    </source>
</evidence>
<dbReference type="GO" id="GO:0005524">
    <property type="term" value="F:ATP binding"/>
    <property type="evidence" value="ECO:0007669"/>
    <property type="project" value="UniProtKB-UniRule"/>
</dbReference>
<dbReference type="EC" id="6.3.4.19" evidence="8"/>
<dbReference type="PANTHER" id="PTHR43033:SF1">
    <property type="entry name" value="TRNA(ILE)-LYSIDINE SYNTHASE-RELATED"/>
    <property type="match status" value="1"/>
</dbReference>
<dbReference type="Gene3D" id="1.20.59.20">
    <property type="match status" value="1"/>
</dbReference>
<dbReference type="GO" id="GO:0005737">
    <property type="term" value="C:cytoplasm"/>
    <property type="evidence" value="ECO:0007669"/>
    <property type="project" value="UniProtKB-SubCell"/>
</dbReference>
<keyword evidence="5 8" id="KW-0547">Nucleotide-binding</keyword>
<evidence type="ECO:0000256" key="3">
    <source>
        <dbReference type="ARBA" id="ARBA00022598"/>
    </source>
</evidence>
<dbReference type="CDD" id="cd01992">
    <property type="entry name" value="TilS_N"/>
    <property type="match status" value="1"/>
</dbReference>
<dbReference type="Proteomes" id="UP000183190">
    <property type="component" value="Unassembled WGS sequence"/>
</dbReference>
<dbReference type="Gene3D" id="3.40.50.620">
    <property type="entry name" value="HUPs"/>
    <property type="match status" value="1"/>
</dbReference>
<keyword evidence="6 8" id="KW-0067">ATP-binding</keyword>
<accession>A0A1H6HLY2</accession>
<proteinExistence type="inferred from homology"/>
<keyword evidence="3 8" id="KW-0436">Ligase</keyword>
<evidence type="ECO:0000313" key="10">
    <source>
        <dbReference type="EMBL" id="SEH36827.1"/>
    </source>
</evidence>
<keyword evidence="2 8" id="KW-0963">Cytoplasm</keyword>
<organism evidence="10 11">
    <name type="scientific">Ruminococcus flavefaciens</name>
    <dbReference type="NCBI Taxonomy" id="1265"/>
    <lineage>
        <taxon>Bacteria</taxon>
        <taxon>Bacillati</taxon>
        <taxon>Bacillota</taxon>
        <taxon>Clostridia</taxon>
        <taxon>Eubacteriales</taxon>
        <taxon>Oscillospiraceae</taxon>
        <taxon>Ruminococcus</taxon>
    </lineage>
</organism>
<feature type="binding site" evidence="8">
    <location>
        <begin position="28"/>
        <end position="33"/>
    </location>
    <ligand>
        <name>ATP</name>
        <dbReference type="ChEBI" id="CHEBI:30616"/>
    </ligand>
</feature>
<dbReference type="InterPro" id="IPR012795">
    <property type="entry name" value="tRNA_Ile_lys_synt_N"/>
</dbReference>
<comment type="similarity">
    <text evidence="8">Belongs to the tRNA(Ile)-lysidine synthase family.</text>
</comment>
<evidence type="ECO:0000256" key="5">
    <source>
        <dbReference type="ARBA" id="ARBA00022741"/>
    </source>
</evidence>
<keyword evidence="4 8" id="KW-0819">tRNA processing</keyword>
<dbReference type="NCBIfam" id="TIGR02432">
    <property type="entry name" value="lysidine_TilS_N"/>
    <property type="match status" value="1"/>
</dbReference>
<dbReference type="Pfam" id="PF01171">
    <property type="entry name" value="ATP_bind_3"/>
    <property type="match status" value="1"/>
</dbReference>
<evidence type="ECO:0000256" key="1">
    <source>
        <dbReference type="ARBA" id="ARBA00004496"/>
    </source>
</evidence>
<evidence type="ECO:0000259" key="9">
    <source>
        <dbReference type="Pfam" id="PF01171"/>
    </source>
</evidence>
<comment type="domain">
    <text evidence="8">The N-terminal region contains the highly conserved SGGXDS motif, predicted to be a P-loop motif involved in ATP binding.</text>
</comment>
<dbReference type="PANTHER" id="PTHR43033">
    <property type="entry name" value="TRNA(ILE)-LYSIDINE SYNTHASE-RELATED"/>
    <property type="match status" value="1"/>
</dbReference>
<dbReference type="NCBIfam" id="TIGR02433">
    <property type="entry name" value="lysidine_TilS_C"/>
    <property type="match status" value="1"/>
</dbReference>
<evidence type="ECO:0000256" key="7">
    <source>
        <dbReference type="ARBA" id="ARBA00048539"/>
    </source>
</evidence>
<evidence type="ECO:0000313" key="11">
    <source>
        <dbReference type="Proteomes" id="UP000183190"/>
    </source>
</evidence>
<dbReference type="InterPro" id="IPR012796">
    <property type="entry name" value="Lysidine-tRNA-synth_C"/>
</dbReference>
<evidence type="ECO:0000256" key="6">
    <source>
        <dbReference type="ARBA" id="ARBA00022840"/>
    </source>
</evidence>